<dbReference type="PANTHER" id="PTHR36439:SF1">
    <property type="entry name" value="DUF1697 DOMAIN-CONTAINING PROTEIN"/>
    <property type="match status" value="1"/>
</dbReference>
<dbReference type="EMBL" id="QXDL01000106">
    <property type="protein sequence ID" value="RIH82888.1"/>
    <property type="molecule type" value="Genomic_DNA"/>
</dbReference>
<dbReference type="Gene3D" id="3.30.70.1280">
    <property type="entry name" value="SP0830-like domains"/>
    <property type="match status" value="1"/>
</dbReference>
<comment type="caution">
    <text evidence="1">The sequence shown here is derived from an EMBL/GenBank/DDBJ whole genome shotgun (WGS) entry which is preliminary data.</text>
</comment>
<evidence type="ECO:0000313" key="1">
    <source>
        <dbReference type="EMBL" id="RIH82888.1"/>
    </source>
</evidence>
<sequence>MRYAAFLRAVNAGRFNSFRMEDLRALLRAEGFEDVRTYLQTGNVWLQSGVTDPEAVARRVEALMPALGCRDVAVMVRTEEHLRELVGLDPFGADGGAHRRFVTFLREPAPAALPPHRELEVVLARPGEVFSRLDKNVRNVSPNAFIESRLKVRATTRFWNVVQEMYRLL</sequence>
<gene>
    <name evidence="1" type="ORF">Mterra_02497</name>
</gene>
<organism evidence="1 2">
    <name type="scientific">Calidithermus terrae</name>
    <dbReference type="NCBI Taxonomy" id="1408545"/>
    <lineage>
        <taxon>Bacteria</taxon>
        <taxon>Thermotogati</taxon>
        <taxon>Deinococcota</taxon>
        <taxon>Deinococci</taxon>
        <taxon>Thermales</taxon>
        <taxon>Thermaceae</taxon>
        <taxon>Calidithermus</taxon>
    </lineage>
</organism>
<dbReference type="SUPFAM" id="SSF160379">
    <property type="entry name" value="SP0830-like"/>
    <property type="match status" value="1"/>
</dbReference>
<evidence type="ECO:0000313" key="2">
    <source>
        <dbReference type="Proteomes" id="UP000265715"/>
    </source>
</evidence>
<dbReference type="RefSeq" id="WP_119315516.1">
    <property type="nucleotide sequence ID" value="NZ_QXDL01000106.1"/>
</dbReference>
<name>A0A399EG07_9DEIN</name>
<dbReference type="PIRSF" id="PIRSF008502">
    <property type="entry name" value="UCP008502"/>
    <property type="match status" value="1"/>
</dbReference>
<dbReference type="AlphaFoldDB" id="A0A399EG07"/>
<accession>A0A399EG07</accession>
<dbReference type="PANTHER" id="PTHR36439">
    <property type="entry name" value="BLL4334 PROTEIN"/>
    <property type="match status" value="1"/>
</dbReference>
<reference evidence="1 2" key="1">
    <citation type="submission" date="2018-08" db="EMBL/GenBank/DDBJ databases">
        <title>Meiothermus terrae DSM 26712 genome sequencing project.</title>
        <authorList>
            <person name="Da Costa M.S."/>
            <person name="Albuquerque L."/>
            <person name="Raposo P."/>
            <person name="Froufe H.J.C."/>
            <person name="Barroso C.S."/>
            <person name="Egas C."/>
        </authorList>
    </citation>
    <scope>NUCLEOTIDE SEQUENCE [LARGE SCALE GENOMIC DNA]</scope>
    <source>
        <strain evidence="1 2">DSM 26712</strain>
    </source>
</reference>
<dbReference type="Proteomes" id="UP000265715">
    <property type="component" value="Unassembled WGS sequence"/>
</dbReference>
<dbReference type="Pfam" id="PF08002">
    <property type="entry name" value="DUF1697"/>
    <property type="match status" value="1"/>
</dbReference>
<evidence type="ECO:0008006" key="3">
    <source>
        <dbReference type="Google" id="ProtNLM"/>
    </source>
</evidence>
<dbReference type="OrthoDB" id="9806494at2"/>
<dbReference type="InterPro" id="IPR012545">
    <property type="entry name" value="DUF1697"/>
</dbReference>
<protein>
    <recommendedName>
        <fullName evidence="3">DUF1697 domain-containing protein</fullName>
    </recommendedName>
</protein>
<keyword evidence="2" id="KW-1185">Reference proteome</keyword>
<proteinExistence type="predicted"/>